<dbReference type="CDD" id="cd01949">
    <property type="entry name" value="GGDEF"/>
    <property type="match status" value="1"/>
</dbReference>
<feature type="signal peptide" evidence="5">
    <location>
        <begin position="1"/>
        <end position="27"/>
    </location>
</feature>
<dbReference type="SUPFAM" id="SSF55073">
    <property type="entry name" value="Nucleotide cyclase"/>
    <property type="match status" value="1"/>
</dbReference>
<keyword evidence="8" id="KW-1185">Reference proteome</keyword>
<organism evidence="7 8">
    <name type="scientific">Billgrantia tianxiuensis</name>
    <dbReference type="NCBI Taxonomy" id="2497861"/>
    <lineage>
        <taxon>Bacteria</taxon>
        <taxon>Pseudomonadati</taxon>
        <taxon>Pseudomonadota</taxon>
        <taxon>Gammaproteobacteria</taxon>
        <taxon>Oceanospirillales</taxon>
        <taxon>Halomonadaceae</taxon>
        <taxon>Billgrantia</taxon>
    </lineage>
</organism>
<dbReference type="InterPro" id="IPR050469">
    <property type="entry name" value="Diguanylate_Cyclase"/>
</dbReference>
<feature type="transmembrane region" description="Helical" evidence="4">
    <location>
        <begin position="363"/>
        <end position="381"/>
    </location>
</feature>
<feature type="transmembrane region" description="Helical" evidence="4">
    <location>
        <begin position="306"/>
        <end position="324"/>
    </location>
</feature>
<comment type="cofactor">
    <cofactor evidence="1">
        <name>Mg(2+)</name>
        <dbReference type="ChEBI" id="CHEBI:18420"/>
    </cofactor>
</comment>
<dbReference type="EMBL" id="CP035042">
    <property type="protein sequence ID" value="QHC50114.1"/>
    <property type="molecule type" value="Genomic_DNA"/>
</dbReference>
<dbReference type="SUPFAM" id="SSF49785">
    <property type="entry name" value="Galactose-binding domain-like"/>
    <property type="match status" value="1"/>
</dbReference>
<dbReference type="InterPro" id="IPR000160">
    <property type="entry name" value="GGDEF_dom"/>
</dbReference>
<dbReference type="EC" id="2.7.7.65" evidence="2"/>
<feature type="chain" id="PRO_5026104301" description="diguanylate cyclase" evidence="5">
    <location>
        <begin position="28"/>
        <end position="585"/>
    </location>
</feature>
<feature type="transmembrane region" description="Helical" evidence="4">
    <location>
        <begin position="187"/>
        <end position="206"/>
    </location>
</feature>
<dbReference type="PROSITE" id="PS50887">
    <property type="entry name" value="GGDEF"/>
    <property type="match status" value="1"/>
</dbReference>
<dbReference type="InterPro" id="IPR043128">
    <property type="entry name" value="Rev_trsase/Diguanyl_cyclase"/>
</dbReference>
<keyword evidence="4" id="KW-1133">Transmembrane helix</keyword>
<dbReference type="PANTHER" id="PTHR45138">
    <property type="entry name" value="REGULATORY COMPONENTS OF SENSORY TRANSDUCTION SYSTEM"/>
    <property type="match status" value="1"/>
</dbReference>
<dbReference type="OrthoDB" id="9803824at2"/>
<keyword evidence="5" id="KW-0732">Signal</keyword>
<protein>
    <recommendedName>
        <fullName evidence="2">diguanylate cyclase</fullName>
        <ecNumber evidence="2">2.7.7.65</ecNumber>
    </recommendedName>
</protein>
<dbReference type="KEGG" id="htx:EKK97_11655"/>
<reference evidence="7 8" key="1">
    <citation type="submission" date="2019-01" db="EMBL/GenBank/DDBJ databases">
        <title>Complete genome of a denitifying bacterium Halomons sp. BC-M4-5.</title>
        <authorList>
            <person name="Wang L."/>
            <person name="Shao Z."/>
        </authorList>
    </citation>
    <scope>NUCLEOTIDE SEQUENCE [LARGE SCALE GENOMIC DNA]</scope>
    <source>
        <strain evidence="7 8">BC-M4-5</strain>
    </source>
</reference>
<dbReference type="Gene3D" id="3.30.70.270">
    <property type="match status" value="1"/>
</dbReference>
<comment type="catalytic activity">
    <reaction evidence="3">
        <text>2 GTP = 3',3'-c-di-GMP + 2 diphosphate</text>
        <dbReference type="Rhea" id="RHEA:24898"/>
        <dbReference type="ChEBI" id="CHEBI:33019"/>
        <dbReference type="ChEBI" id="CHEBI:37565"/>
        <dbReference type="ChEBI" id="CHEBI:58805"/>
        <dbReference type="EC" id="2.7.7.65"/>
    </reaction>
</comment>
<evidence type="ECO:0000313" key="7">
    <source>
        <dbReference type="EMBL" id="QHC50114.1"/>
    </source>
</evidence>
<evidence type="ECO:0000256" key="3">
    <source>
        <dbReference type="ARBA" id="ARBA00034247"/>
    </source>
</evidence>
<dbReference type="Pfam" id="PF00990">
    <property type="entry name" value="GGDEF"/>
    <property type="match status" value="1"/>
</dbReference>
<dbReference type="Proteomes" id="UP000464013">
    <property type="component" value="Chromosome"/>
</dbReference>
<evidence type="ECO:0000256" key="5">
    <source>
        <dbReference type="SAM" id="SignalP"/>
    </source>
</evidence>
<proteinExistence type="predicted"/>
<feature type="transmembrane region" description="Helical" evidence="4">
    <location>
        <begin position="243"/>
        <end position="263"/>
    </location>
</feature>
<dbReference type="RefSeq" id="WP_159552033.1">
    <property type="nucleotide sequence ID" value="NZ_CP035042.1"/>
</dbReference>
<keyword evidence="4" id="KW-0472">Membrane</keyword>
<dbReference type="InterPro" id="IPR008979">
    <property type="entry name" value="Galactose-bd-like_sf"/>
</dbReference>
<dbReference type="InterPro" id="IPR029787">
    <property type="entry name" value="Nucleotide_cyclase"/>
</dbReference>
<feature type="domain" description="GGDEF" evidence="6">
    <location>
        <begin position="449"/>
        <end position="583"/>
    </location>
</feature>
<sequence length="585" mass="65367">MRCLVHPSWLFALLTLVSLLFPASLQASSSPLDLTEGWEYRWGDSPRLADDTPAWLVEEAPHGAWQAIGFPSNPPARNGNRHAWFRITLPAGEWRDPVLYIYSIDLLAQVFLDTELIYQHGSFDADGEGRFIGWPWHMISLPEDYAGRQLAFRVYSNYTDIGLWGEVRLMDRPDVLGMILNRSAADLVIAAFCLLLALLAGIFALIQQHRQSFAGIGLFSLASGIMVLAETQASQLLLAKPLLWNYLAAAGYYALPVGIGLLLEPWFKARHSLWIRRLWQLHLGYLILALGLALAGVINLSTTFPVFDALLVVSLPTLFLLVSLQLRQLSGEQQLVIAAYGVFALLLLFDMAVAHGFLPWRLIPVSLGALIFSLVIVAISLRHYARTQRELVKLNQHLEIQVAERTHALQDMVEKLRAFSYQDPLTGLKNRRHFDEIFAHEAALARRGAALTLVMLDIDHFKHFNDLHGHEAGDAVLVATGQLIGEHFRGADVVCRLGGEEFVVVMPGANAEQACEAVERLLRTMRQRRFQHGEAFLGRVSLSCGVASYPEHADDPLDLIRLADLALYRAKRCGRDRSETYESSA</sequence>
<feature type="transmembrane region" description="Helical" evidence="4">
    <location>
        <begin position="336"/>
        <end position="357"/>
    </location>
</feature>
<dbReference type="FunFam" id="3.30.70.270:FF:000001">
    <property type="entry name" value="Diguanylate cyclase domain protein"/>
    <property type="match status" value="1"/>
</dbReference>
<dbReference type="SMART" id="SM00267">
    <property type="entry name" value="GGDEF"/>
    <property type="match status" value="1"/>
</dbReference>
<dbReference type="NCBIfam" id="TIGR00254">
    <property type="entry name" value="GGDEF"/>
    <property type="match status" value="1"/>
</dbReference>
<name>A0A6I6SNU4_9GAMM</name>
<accession>A0A6I6SNU4</accession>
<evidence type="ECO:0000313" key="8">
    <source>
        <dbReference type="Proteomes" id="UP000464013"/>
    </source>
</evidence>
<feature type="transmembrane region" description="Helical" evidence="4">
    <location>
        <begin position="283"/>
        <end position="300"/>
    </location>
</feature>
<dbReference type="AlphaFoldDB" id="A0A6I6SNU4"/>
<evidence type="ECO:0000259" key="6">
    <source>
        <dbReference type="PROSITE" id="PS50887"/>
    </source>
</evidence>
<gene>
    <name evidence="7" type="ORF">EKK97_11655</name>
</gene>
<evidence type="ECO:0000256" key="2">
    <source>
        <dbReference type="ARBA" id="ARBA00012528"/>
    </source>
</evidence>
<evidence type="ECO:0000256" key="1">
    <source>
        <dbReference type="ARBA" id="ARBA00001946"/>
    </source>
</evidence>
<dbReference type="PANTHER" id="PTHR45138:SF9">
    <property type="entry name" value="DIGUANYLATE CYCLASE DGCM-RELATED"/>
    <property type="match status" value="1"/>
</dbReference>
<evidence type="ECO:0000256" key="4">
    <source>
        <dbReference type="SAM" id="Phobius"/>
    </source>
</evidence>
<keyword evidence="4" id="KW-0812">Transmembrane</keyword>
<feature type="transmembrane region" description="Helical" evidence="4">
    <location>
        <begin position="213"/>
        <end position="231"/>
    </location>
</feature>
<dbReference type="GO" id="GO:0052621">
    <property type="term" value="F:diguanylate cyclase activity"/>
    <property type="evidence" value="ECO:0007669"/>
    <property type="project" value="UniProtKB-EC"/>
</dbReference>